<comment type="caution">
    <text evidence="2">The sequence shown here is derived from an EMBL/GenBank/DDBJ whole genome shotgun (WGS) entry which is preliminary data.</text>
</comment>
<protein>
    <submittedName>
        <fullName evidence="2">Uncharacterized protein</fullName>
    </submittedName>
</protein>
<evidence type="ECO:0000256" key="1">
    <source>
        <dbReference type="SAM" id="MobiDB-lite"/>
    </source>
</evidence>
<dbReference type="Proteomes" id="UP001152622">
    <property type="component" value="Chromosome 1"/>
</dbReference>
<sequence length="97" mass="10984">MRGRWGSKRGPREMREHGGQLCSVASEGPLRRSRRPGARGHTRPGLNATSRGDEPGIVLSQSFQFKAKYLELMVTKNRDGGRCRRKSAMFQRFHAKT</sequence>
<reference evidence="2" key="1">
    <citation type="journal article" date="2023" name="Science">
        <title>Genome structures resolve the early diversification of teleost fishes.</title>
        <authorList>
            <person name="Parey E."/>
            <person name="Louis A."/>
            <person name="Montfort J."/>
            <person name="Bouchez O."/>
            <person name="Roques C."/>
            <person name="Iampietro C."/>
            <person name="Lluch J."/>
            <person name="Castinel A."/>
            <person name="Donnadieu C."/>
            <person name="Desvignes T."/>
            <person name="Floi Bucao C."/>
            <person name="Jouanno E."/>
            <person name="Wen M."/>
            <person name="Mejri S."/>
            <person name="Dirks R."/>
            <person name="Jansen H."/>
            <person name="Henkel C."/>
            <person name="Chen W.J."/>
            <person name="Zahm M."/>
            <person name="Cabau C."/>
            <person name="Klopp C."/>
            <person name="Thompson A.W."/>
            <person name="Robinson-Rechavi M."/>
            <person name="Braasch I."/>
            <person name="Lecointre G."/>
            <person name="Bobe J."/>
            <person name="Postlethwait J.H."/>
            <person name="Berthelot C."/>
            <person name="Roest Crollius H."/>
            <person name="Guiguen Y."/>
        </authorList>
    </citation>
    <scope>NUCLEOTIDE SEQUENCE</scope>
    <source>
        <strain evidence="2">WJC10195</strain>
    </source>
</reference>
<proteinExistence type="predicted"/>
<organism evidence="2 3">
    <name type="scientific">Synaphobranchus kaupii</name>
    <name type="common">Kaup's arrowtooth eel</name>
    <dbReference type="NCBI Taxonomy" id="118154"/>
    <lineage>
        <taxon>Eukaryota</taxon>
        <taxon>Metazoa</taxon>
        <taxon>Chordata</taxon>
        <taxon>Craniata</taxon>
        <taxon>Vertebrata</taxon>
        <taxon>Euteleostomi</taxon>
        <taxon>Actinopterygii</taxon>
        <taxon>Neopterygii</taxon>
        <taxon>Teleostei</taxon>
        <taxon>Anguilliformes</taxon>
        <taxon>Synaphobranchidae</taxon>
        <taxon>Synaphobranchus</taxon>
    </lineage>
</organism>
<accession>A0A9Q1GA18</accession>
<name>A0A9Q1GA18_SYNKA</name>
<gene>
    <name evidence="2" type="ORF">SKAU_G00005210</name>
</gene>
<evidence type="ECO:0000313" key="3">
    <source>
        <dbReference type="Proteomes" id="UP001152622"/>
    </source>
</evidence>
<dbReference type="AlphaFoldDB" id="A0A9Q1GA18"/>
<evidence type="ECO:0000313" key="2">
    <source>
        <dbReference type="EMBL" id="KAJ8379743.1"/>
    </source>
</evidence>
<keyword evidence="3" id="KW-1185">Reference proteome</keyword>
<feature type="region of interest" description="Disordered" evidence="1">
    <location>
        <begin position="1"/>
        <end position="56"/>
    </location>
</feature>
<dbReference type="EMBL" id="JAINUF010000001">
    <property type="protein sequence ID" value="KAJ8379743.1"/>
    <property type="molecule type" value="Genomic_DNA"/>
</dbReference>
<feature type="compositionally biased region" description="Basic residues" evidence="1">
    <location>
        <begin position="31"/>
        <end position="42"/>
    </location>
</feature>